<dbReference type="EMBL" id="UINC01017594">
    <property type="protein sequence ID" value="SVA73112.1"/>
    <property type="molecule type" value="Genomic_DNA"/>
</dbReference>
<evidence type="ECO:0000313" key="1">
    <source>
        <dbReference type="EMBL" id="SVA73112.1"/>
    </source>
</evidence>
<accession>A0A381Y8Z1</accession>
<protein>
    <submittedName>
        <fullName evidence="1">Uncharacterized protein</fullName>
    </submittedName>
</protein>
<dbReference type="AlphaFoldDB" id="A0A381Y8Z1"/>
<proteinExistence type="predicted"/>
<name>A0A381Y8Z1_9ZZZZ</name>
<reference evidence="1" key="1">
    <citation type="submission" date="2018-05" db="EMBL/GenBank/DDBJ databases">
        <authorList>
            <person name="Lanie J.A."/>
            <person name="Ng W.-L."/>
            <person name="Kazmierczak K.M."/>
            <person name="Andrzejewski T.M."/>
            <person name="Davidsen T.M."/>
            <person name="Wayne K.J."/>
            <person name="Tettelin H."/>
            <person name="Glass J.I."/>
            <person name="Rusch D."/>
            <person name="Podicherti R."/>
            <person name="Tsui H.-C.T."/>
            <person name="Winkler M.E."/>
        </authorList>
    </citation>
    <scope>NUCLEOTIDE SEQUENCE</scope>
</reference>
<organism evidence="1">
    <name type="scientific">marine metagenome</name>
    <dbReference type="NCBI Taxonomy" id="408172"/>
    <lineage>
        <taxon>unclassified sequences</taxon>
        <taxon>metagenomes</taxon>
        <taxon>ecological metagenomes</taxon>
    </lineage>
</organism>
<sequence length="245" mass="27046">MNTRSESVARGRDAPISRSLIVISCLLGPLLVYAQIPDFNGVWIGAQGSRVLPAPQPGPRGGGERMRPQLTSEARQIQEDYDLLTDDPGYECSPSSISRSWANPTPIEIEQQDGIVILRYEFMDVVRMVYLDGRNHSGAPSNVVGNSSGRYDGATLVIDSVGFTPSYISTVTGIPQTETLRAAERLILNEDGQSFQLEITFEDPATFLSPWTTRRTYVRAPDLELLEFGCVLEDAGYEDFPERTP</sequence>
<gene>
    <name evidence="1" type="ORF">METZ01_LOCUS125966</name>
</gene>